<protein>
    <submittedName>
        <fullName evidence="1">Uncharacterized protein</fullName>
    </submittedName>
</protein>
<gene>
    <name evidence="1" type="ORF">TSAR_000796</name>
</gene>
<name>A0A232FLX8_9HYME</name>
<sequence>MRLCQRSHRVRGREEPLGYERDGLDTLKNLTDILDCDIKNEINSGTSGPLYKLVFNFMSSDRSSLTMTPSIANTTSTADAACSTRIGAFLSDYRIIEY</sequence>
<proteinExistence type="predicted"/>
<evidence type="ECO:0000313" key="1">
    <source>
        <dbReference type="EMBL" id="OXU31458.1"/>
    </source>
</evidence>
<accession>A0A232FLX8</accession>
<organism evidence="1 2">
    <name type="scientific">Trichomalopsis sarcophagae</name>
    <dbReference type="NCBI Taxonomy" id="543379"/>
    <lineage>
        <taxon>Eukaryota</taxon>
        <taxon>Metazoa</taxon>
        <taxon>Ecdysozoa</taxon>
        <taxon>Arthropoda</taxon>
        <taxon>Hexapoda</taxon>
        <taxon>Insecta</taxon>
        <taxon>Pterygota</taxon>
        <taxon>Neoptera</taxon>
        <taxon>Endopterygota</taxon>
        <taxon>Hymenoptera</taxon>
        <taxon>Apocrita</taxon>
        <taxon>Proctotrupomorpha</taxon>
        <taxon>Chalcidoidea</taxon>
        <taxon>Pteromalidae</taxon>
        <taxon>Pteromalinae</taxon>
        <taxon>Trichomalopsis</taxon>
    </lineage>
</organism>
<keyword evidence="2" id="KW-1185">Reference proteome</keyword>
<evidence type="ECO:0000313" key="2">
    <source>
        <dbReference type="Proteomes" id="UP000215335"/>
    </source>
</evidence>
<dbReference type="AlphaFoldDB" id="A0A232FLX8"/>
<dbReference type="Proteomes" id="UP000215335">
    <property type="component" value="Unassembled WGS sequence"/>
</dbReference>
<comment type="caution">
    <text evidence="1">The sequence shown here is derived from an EMBL/GenBank/DDBJ whole genome shotgun (WGS) entry which is preliminary data.</text>
</comment>
<dbReference type="EMBL" id="NNAY01000056">
    <property type="protein sequence ID" value="OXU31458.1"/>
    <property type="molecule type" value="Genomic_DNA"/>
</dbReference>
<reference evidence="1 2" key="1">
    <citation type="journal article" date="2017" name="Curr. Biol.">
        <title>The Evolution of Venom by Co-option of Single-Copy Genes.</title>
        <authorList>
            <person name="Martinson E.O."/>
            <person name="Mrinalini"/>
            <person name="Kelkar Y.D."/>
            <person name="Chang C.H."/>
            <person name="Werren J.H."/>
        </authorList>
    </citation>
    <scope>NUCLEOTIDE SEQUENCE [LARGE SCALE GENOMIC DNA]</scope>
    <source>
        <strain evidence="1 2">Alberta</strain>
        <tissue evidence="1">Whole body</tissue>
    </source>
</reference>